<evidence type="ECO:0000313" key="1">
    <source>
        <dbReference type="EMBL" id="KKN27779.1"/>
    </source>
</evidence>
<proteinExistence type="predicted"/>
<comment type="caution">
    <text evidence="1">The sequence shown here is derived from an EMBL/GenBank/DDBJ whole genome shotgun (WGS) entry which is preliminary data.</text>
</comment>
<name>A0A0F9PCG3_9ZZZZ</name>
<sequence length="42" mass="5251">MIINKELVKKHKAMEIKRRNELRRKSMEDQARIKKFLQQNNR</sequence>
<protein>
    <submittedName>
        <fullName evidence="1">Uncharacterized protein</fullName>
    </submittedName>
</protein>
<reference evidence="1" key="1">
    <citation type="journal article" date="2015" name="Nature">
        <title>Complex archaea that bridge the gap between prokaryotes and eukaryotes.</title>
        <authorList>
            <person name="Spang A."/>
            <person name="Saw J.H."/>
            <person name="Jorgensen S.L."/>
            <person name="Zaremba-Niedzwiedzka K."/>
            <person name="Martijn J."/>
            <person name="Lind A.E."/>
            <person name="van Eijk R."/>
            <person name="Schleper C."/>
            <person name="Guy L."/>
            <person name="Ettema T.J."/>
        </authorList>
    </citation>
    <scope>NUCLEOTIDE SEQUENCE</scope>
</reference>
<gene>
    <name evidence="1" type="ORF">LCGC14_0861290</name>
</gene>
<organism evidence="1">
    <name type="scientific">marine sediment metagenome</name>
    <dbReference type="NCBI Taxonomy" id="412755"/>
    <lineage>
        <taxon>unclassified sequences</taxon>
        <taxon>metagenomes</taxon>
        <taxon>ecological metagenomes</taxon>
    </lineage>
</organism>
<accession>A0A0F9PCG3</accession>
<dbReference type="EMBL" id="LAZR01002614">
    <property type="protein sequence ID" value="KKN27779.1"/>
    <property type="molecule type" value="Genomic_DNA"/>
</dbReference>
<dbReference type="AlphaFoldDB" id="A0A0F9PCG3"/>